<feature type="chain" id="PRO_5026004406" evidence="2">
    <location>
        <begin position="18"/>
        <end position="451"/>
    </location>
</feature>
<evidence type="ECO:0000313" key="4">
    <source>
        <dbReference type="Proteomes" id="UP000799640"/>
    </source>
</evidence>
<gene>
    <name evidence="3" type="ORF">EJ06DRAFT_552503</name>
</gene>
<feature type="signal peptide" evidence="2">
    <location>
        <begin position="1"/>
        <end position="17"/>
    </location>
</feature>
<accession>A0A6G1IA48</accession>
<reference evidence="3" key="1">
    <citation type="journal article" date="2020" name="Stud. Mycol.">
        <title>101 Dothideomycetes genomes: a test case for predicting lifestyles and emergence of pathogens.</title>
        <authorList>
            <person name="Haridas S."/>
            <person name="Albert R."/>
            <person name="Binder M."/>
            <person name="Bloem J."/>
            <person name="Labutti K."/>
            <person name="Salamov A."/>
            <person name="Andreopoulos B."/>
            <person name="Baker S."/>
            <person name="Barry K."/>
            <person name="Bills G."/>
            <person name="Bluhm B."/>
            <person name="Cannon C."/>
            <person name="Castanera R."/>
            <person name="Culley D."/>
            <person name="Daum C."/>
            <person name="Ezra D."/>
            <person name="Gonzalez J."/>
            <person name="Henrissat B."/>
            <person name="Kuo A."/>
            <person name="Liang C."/>
            <person name="Lipzen A."/>
            <person name="Lutzoni F."/>
            <person name="Magnuson J."/>
            <person name="Mondo S."/>
            <person name="Nolan M."/>
            <person name="Ohm R."/>
            <person name="Pangilinan J."/>
            <person name="Park H.-J."/>
            <person name="Ramirez L."/>
            <person name="Alfaro M."/>
            <person name="Sun H."/>
            <person name="Tritt A."/>
            <person name="Yoshinaga Y."/>
            <person name="Zwiers L.-H."/>
            <person name="Turgeon B."/>
            <person name="Goodwin S."/>
            <person name="Spatafora J."/>
            <person name="Crous P."/>
            <person name="Grigoriev I."/>
        </authorList>
    </citation>
    <scope>NUCLEOTIDE SEQUENCE</scope>
    <source>
        <strain evidence="3">CBS 262.69</strain>
    </source>
</reference>
<dbReference type="AlphaFoldDB" id="A0A6G1IA48"/>
<keyword evidence="4" id="KW-1185">Reference proteome</keyword>
<evidence type="ECO:0000256" key="1">
    <source>
        <dbReference type="SAM" id="MobiDB-lite"/>
    </source>
</evidence>
<evidence type="ECO:0000256" key="2">
    <source>
        <dbReference type="SAM" id="SignalP"/>
    </source>
</evidence>
<protein>
    <submittedName>
        <fullName evidence="3">Uncharacterized protein</fullName>
    </submittedName>
</protein>
<dbReference type="EMBL" id="ML996687">
    <property type="protein sequence ID" value="KAF2405054.1"/>
    <property type="molecule type" value="Genomic_DNA"/>
</dbReference>
<dbReference type="OrthoDB" id="4142625at2759"/>
<dbReference type="Proteomes" id="UP000799640">
    <property type="component" value="Unassembled WGS sequence"/>
</dbReference>
<organism evidence="3 4">
    <name type="scientific">Trichodelitschia bisporula</name>
    <dbReference type="NCBI Taxonomy" id="703511"/>
    <lineage>
        <taxon>Eukaryota</taxon>
        <taxon>Fungi</taxon>
        <taxon>Dikarya</taxon>
        <taxon>Ascomycota</taxon>
        <taxon>Pezizomycotina</taxon>
        <taxon>Dothideomycetes</taxon>
        <taxon>Dothideomycetes incertae sedis</taxon>
        <taxon>Phaeotrichales</taxon>
        <taxon>Phaeotrichaceae</taxon>
        <taxon>Trichodelitschia</taxon>
    </lineage>
</organism>
<evidence type="ECO:0000313" key="3">
    <source>
        <dbReference type="EMBL" id="KAF2405054.1"/>
    </source>
</evidence>
<feature type="compositionally biased region" description="Low complexity" evidence="1">
    <location>
        <begin position="397"/>
        <end position="420"/>
    </location>
</feature>
<feature type="region of interest" description="Disordered" evidence="1">
    <location>
        <begin position="397"/>
        <end position="451"/>
    </location>
</feature>
<keyword evidence="2" id="KW-0732">Signal</keyword>
<name>A0A6G1IA48_9PEZI</name>
<proteinExistence type="predicted"/>
<sequence>MKAFILATLVSAVLVQAGPVPPEVQAAVEKRQALGYLTTLLGKGGKVADPPGAAPKKQVMKSDSVLPNVKRVKMRYGPYSVPNMNKTGLTGEAGALWNYPDTGIPKPCTECTIVSQQAGLEYPNGDNANIDTGMWLHHMVHFTIGPGRSDPTCFGRSSLPHVDVGTSPSNGERYFSSGNERTRIMIDKRGAATDFGYHLRTNDKFAFIVDLMNMNMEDKTVYLTMTYDIIEGPLPPNWRELKTVWFDANQCGTSEVAAVKQTGSYTITARPWKANFEGEIIGVGGHLHDGGVDLQILSGEQQQCNSVAQYGERPEYLFRGKMGAMANYADKHISSMSACYNEALTVRQLVPGQVWTIKARYDYDKFPGNRDHAGKQESVMAIALMYVAVKPGSVQLGGASSAPAAPGAPAAPAAPGAPGAAGPPMPRPKGVKGLPKQPRVTPGSAPPEGGA</sequence>